<dbReference type="RefSeq" id="WP_130100648.1">
    <property type="nucleotide sequence ID" value="NZ_SDWW01000001.1"/>
</dbReference>
<evidence type="ECO:0000256" key="6">
    <source>
        <dbReference type="ARBA" id="ARBA00038076"/>
    </source>
</evidence>
<feature type="transmembrane region" description="Helical" evidence="7">
    <location>
        <begin position="810"/>
        <end position="830"/>
    </location>
</feature>
<evidence type="ECO:0000256" key="2">
    <source>
        <dbReference type="ARBA" id="ARBA00022475"/>
    </source>
</evidence>
<feature type="transmembrane region" description="Helical" evidence="7">
    <location>
        <begin position="765"/>
        <end position="798"/>
    </location>
</feature>
<comment type="similarity">
    <text evidence="6">Belongs to the ABC-4 integral membrane protein family.</text>
</comment>
<keyword evidence="4 7" id="KW-1133">Transmembrane helix</keyword>
<evidence type="ECO:0000256" key="1">
    <source>
        <dbReference type="ARBA" id="ARBA00004651"/>
    </source>
</evidence>
<evidence type="ECO:0000313" key="9">
    <source>
        <dbReference type="EMBL" id="RYV52949.1"/>
    </source>
</evidence>
<dbReference type="InterPro" id="IPR050250">
    <property type="entry name" value="Macrolide_Exporter_MacB"/>
</dbReference>
<keyword evidence="2" id="KW-1003">Cell membrane</keyword>
<feature type="transmembrane region" description="Helical" evidence="7">
    <location>
        <begin position="719"/>
        <end position="745"/>
    </location>
</feature>
<dbReference type="GO" id="GO:0005886">
    <property type="term" value="C:plasma membrane"/>
    <property type="evidence" value="ECO:0007669"/>
    <property type="project" value="UniProtKB-SubCell"/>
</dbReference>
<feature type="transmembrane region" description="Helical" evidence="7">
    <location>
        <begin position="353"/>
        <end position="376"/>
    </location>
</feature>
<dbReference type="PANTHER" id="PTHR30572">
    <property type="entry name" value="MEMBRANE COMPONENT OF TRANSPORTER-RELATED"/>
    <property type="match status" value="1"/>
</dbReference>
<feature type="domain" description="ABC3 transporter permease C-terminal" evidence="8">
    <location>
        <begin position="266"/>
        <end position="382"/>
    </location>
</feature>
<keyword evidence="3 7" id="KW-0812">Transmembrane</keyword>
<protein>
    <submittedName>
        <fullName evidence="9">ABC transporter permease</fullName>
    </submittedName>
</protein>
<feature type="transmembrane region" description="Helical" evidence="7">
    <location>
        <begin position="431"/>
        <end position="451"/>
    </location>
</feature>
<evidence type="ECO:0000313" key="10">
    <source>
        <dbReference type="Proteomes" id="UP000293764"/>
    </source>
</evidence>
<evidence type="ECO:0000256" key="7">
    <source>
        <dbReference type="SAM" id="Phobius"/>
    </source>
</evidence>
<dbReference type="Pfam" id="PF02687">
    <property type="entry name" value="FtsX"/>
    <property type="match status" value="2"/>
</dbReference>
<dbReference type="InterPro" id="IPR003838">
    <property type="entry name" value="ABC3_permease_C"/>
</dbReference>
<keyword evidence="10" id="KW-1185">Reference proteome</keyword>
<feature type="transmembrane region" description="Helical" evidence="7">
    <location>
        <begin position="323"/>
        <end position="341"/>
    </location>
</feature>
<name>A0A4Q5N3W5_9MICO</name>
<dbReference type="EMBL" id="SDWW01000001">
    <property type="protein sequence ID" value="RYV52949.1"/>
    <property type="molecule type" value="Genomic_DNA"/>
</dbReference>
<feature type="transmembrane region" description="Helical" evidence="7">
    <location>
        <begin position="12"/>
        <end position="34"/>
    </location>
</feature>
<feature type="transmembrane region" description="Helical" evidence="7">
    <location>
        <begin position="405"/>
        <end position="424"/>
    </location>
</feature>
<feature type="domain" description="ABC3 transporter permease C-terminal" evidence="8">
    <location>
        <begin position="724"/>
        <end position="839"/>
    </location>
</feature>
<keyword evidence="5 7" id="KW-0472">Membrane</keyword>
<dbReference type="GO" id="GO:0022857">
    <property type="term" value="F:transmembrane transporter activity"/>
    <property type="evidence" value="ECO:0007669"/>
    <property type="project" value="TreeGrafter"/>
</dbReference>
<reference evidence="9 10" key="1">
    <citation type="submission" date="2019-01" db="EMBL/GenBank/DDBJ databases">
        <title>Novel species of Cellulomonas.</title>
        <authorList>
            <person name="Liu Q."/>
            <person name="Xin Y.-H."/>
        </authorList>
    </citation>
    <scope>NUCLEOTIDE SEQUENCE [LARGE SCALE GENOMIC DNA]</scope>
    <source>
        <strain evidence="9 10">HLT2-17</strain>
    </source>
</reference>
<feature type="transmembrane region" description="Helical" evidence="7">
    <location>
        <begin position="487"/>
        <end position="508"/>
    </location>
</feature>
<dbReference type="PANTHER" id="PTHR30572:SF4">
    <property type="entry name" value="ABC TRANSPORTER PERMEASE YTRF"/>
    <property type="match status" value="1"/>
</dbReference>
<accession>A0A4Q5N3W5</accession>
<dbReference type="AlphaFoldDB" id="A0A4Q5N3W5"/>
<comment type="caution">
    <text evidence="9">The sequence shown here is derived from an EMBL/GenBank/DDBJ whole genome shotgun (WGS) entry which is preliminary data.</text>
</comment>
<dbReference type="Proteomes" id="UP000293764">
    <property type="component" value="Unassembled WGS sequence"/>
</dbReference>
<organism evidence="9 10">
    <name type="scientific">Pengzhenrongella frigida</name>
    <dbReference type="NCBI Taxonomy" id="1259133"/>
    <lineage>
        <taxon>Bacteria</taxon>
        <taxon>Bacillati</taxon>
        <taxon>Actinomycetota</taxon>
        <taxon>Actinomycetes</taxon>
        <taxon>Micrococcales</taxon>
        <taxon>Pengzhenrongella</taxon>
    </lineage>
</organism>
<comment type="subcellular location">
    <subcellularLocation>
        <location evidence="1">Cell membrane</location>
        <topology evidence="1">Multi-pass membrane protein</topology>
    </subcellularLocation>
</comment>
<sequence length="847" mass="85292">MGRVALRGIRAHLVRFILSVLAVTLGVAFVAGTFSLRTMMSSTFSGIVDSSMTGDAYVRGSELSAASDVGDTRNLIPASLAPTLADIDGVDLALPEISGAIVLVGSDGTAVTSTQAPSFGTALDPDDPSVTVVAGRLPRSADEIALESETLASSGLAVGDLTQVVLGGEVRDVTVVADVSMGAPMAGATIVFLDVPTATAVFAADGQVPMISVYAAPGVSETSLVDRLAPVLSAGSAEAVSGDYMRDQARTDIESMLGFVQTFMLVFAGISLFVGAFIISNTFSMSVRQRMREFALLRAVGASPSQVFASILIQAAVVGLLGSALGIAAGLGLVSLLRIAFEQMGMDLSGSIPLSAGTVVISLVIGTVVSIVAAALPARRAALTAPVEAMRDDVATTDKSLRVRAIAGTVIVAAGAAALLAALVRPETDGATMLGLGAGGLVVGVLVLAPVIARHTLGVLAAVFVAAVRPLGRLARGNVIRNPRRTANTAGALMIGMALVGAASVLAASATASTRAIVEDGWISDFSVQSATQAVPSGAVADVRGLATVGSVDEASYGSAHVSGPGEATTAAESMIVVSLPPEAFGRTVDIDVTDGSLATLADGELAVQKATAEDLGWQVGDQVTLAAEAGSVTAPVGAIIDTQMISAPIIVSDALLAQVIRPADTTVEMLLVTAAPGAGLGALRADLVEVAAPYVVLSVLDAEDFAAELANQVNQILVILYALLGLSIVIAILGIVNTLALSVIERTREIGLMRAVGLGRLQLAGIVTIESVLTAVFGTVVGVVVGVSVAAVMPTVFADSGLTTLVIPWAQLTAMLALAAVVGVLAALWPALRAARLPVLDAVASD</sequence>
<proteinExistence type="inferred from homology"/>
<evidence type="ECO:0000256" key="4">
    <source>
        <dbReference type="ARBA" id="ARBA00022989"/>
    </source>
</evidence>
<evidence type="ECO:0000256" key="5">
    <source>
        <dbReference type="ARBA" id="ARBA00023136"/>
    </source>
</evidence>
<feature type="transmembrane region" description="Helical" evidence="7">
    <location>
        <begin position="256"/>
        <end position="283"/>
    </location>
</feature>
<evidence type="ECO:0000259" key="8">
    <source>
        <dbReference type="Pfam" id="PF02687"/>
    </source>
</evidence>
<evidence type="ECO:0000256" key="3">
    <source>
        <dbReference type="ARBA" id="ARBA00022692"/>
    </source>
</evidence>
<gene>
    <name evidence="9" type="ORF">EUA98_00190</name>
</gene>
<dbReference type="OrthoDB" id="9780560at2"/>